<dbReference type="Proteomes" id="UP000765509">
    <property type="component" value="Unassembled WGS sequence"/>
</dbReference>
<protein>
    <submittedName>
        <fullName evidence="2">Uncharacterized protein</fullName>
    </submittedName>
</protein>
<organism evidence="2 3">
    <name type="scientific">Austropuccinia psidii MF-1</name>
    <dbReference type="NCBI Taxonomy" id="1389203"/>
    <lineage>
        <taxon>Eukaryota</taxon>
        <taxon>Fungi</taxon>
        <taxon>Dikarya</taxon>
        <taxon>Basidiomycota</taxon>
        <taxon>Pucciniomycotina</taxon>
        <taxon>Pucciniomycetes</taxon>
        <taxon>Pucciniales</taxon>
        <taxon>Sphaerophragmiaceae</taxon>
        <taxon>Austropuccinia</taxon>
    </lineage>
</organism>
<name>A0A9Q3JRZ6_9BASI</name>
<comment type="caution">
    <text evidence="2">The sequence shown here is derived from an EMBL/GenBank/DDBJ whole genome shotgun (WGS) entry which is preliminary data.</text>
</comment>
<evidence type="ECO:0000313" key="2">
    <source>
        <dbReference type="EMBL" id="MBW0567059.1"/>
    </source>
</evidence>
<dbReference type="EMBL" id="AVOT02080162">
    <property type="protein sequence ID" value="MBW0567059.1"/>
    <property type="molecule type" value="Genomic_DNA"/>
</dbReference>
<evidence type="ECO:0000256" key="1">
    <source>
        <dbReference type="SAM" id="MobiDB-lite"/>
    </source>
</evidence>
<evidence type="ECO:0000313" key="3">
    <source>
        <dbReference type="Proteomes" id="UP000765509"/>
    </source>
</evidence>
<feature type="region of interest" description="Disordered" evidence="1">
    <location>
        <begin position="123"/>
        <end position="143"/>
    </location>
</feature>
<keyword evidence="3" id="KW-1185">Reference proteome</keyword>
<feature type="compositionally biased region" description="Polar residues" evidence="1">
    <location>
        <begin position="124"/>
        <end position="143"/>
    </location>
</feature>
<gene>
    <name evidence="2" type="ORF">O181_106774</name>
</gene>
<dbReference type="AlphaFoldDB" id="A0A9Q3JRZ6"/>
<reference evidence="2" key="1">
    <citation type="submission" date="2021-03" db="EMBL/GenBank/DDBJ databases">
        <title>Draft genome sequence of rust myrtle Austropuccinia psidii MF-1, a brazilian biotype.</title>
        <authorList>
            <person name="Quecine M.C."/>
            <person name="Pachon D.M.R."/>
            <person name="Bonatelli M.L."/>
            <person name="Correr F.H."/>
            <person name="Franceschini L.M."/>
            <person name="Leite T.F."/>
            <person name="Margarido G.R.A."/>
            <person name="Almeida C.A."/>
            <person name="Ferrarezi J.A."/>
            <person name="Labate C.A."/>
        </authorList>
    </citation>
    <scope>NUCLEOTIDE SEQUENCE</scope>
    <source>
        <strain evidence="2">MF-1</strain>
    </source>
</reference>
<feature type="region of interest" description="Disordered" evidence="1">
    <location>
        <begin position="75"/>
        <end position="96"/>
    </location>
</feature>
<proteinExistence type="predicted"/>
<accession>A0A9Q3JRZ6</accession>
<sequence>MDYGQQEVQPRFKLGRTWSRLPEDMSQRDTLQRYNGNNQLIESQQTIQTPQGKAPAHQLPRVTLLCNPWYFPGEDKDPKGKQGFFQPEAERVRPHDTEAIFIRERISQEPEIVVNTSDRIRSPATRNITPTQNEHSSVTPESNINSNELWLKMSQF</sequence>